<dbReference type="Proteomes" id="UP000092462">
    <property type="component" value="Unassembled WGS sequence"/>
</dbReference>
<evidence type="ECO:0000313" key="3">
    <source>
        <dbReference type="Proteomes" id="UP000092462"/>
    </source>
</evidence>
<dbReference type="InterPro" id="IPR036691">
    <property type="entry name" value="Endo/exonu/phosph_ase_sf"/>
</dbReference>
<dbReference type="Gene3D" id="3.60.10.10">
    <property type="entry name" value="Endonuclease/exonuclease/phosphatase"/>
    <property type="match status" value="1"/>
</dbReference>
<dbReference type="PANTHER" id="PTHR33273:SF4">
    <property type="entry name" value="ENDONUCLEASE_EXONUCLEASE_PHOSPHATASE DOMAIN-CONTAINING PROTEIN"/>
    <property type="match status" value="1"/>
</dbReference>
<sequence>MSTGGRNILVGGDFNAHAELWGSNTTNSRGRSVQGWIEENGLIVLNDGRPTRIACPPNTSSAIDITLATPNSSMFWNWALLDESFGSDHIPIITTFRNPRLCGKQQFQLKG</sequence>
<evidence type="ECO:0000259" key="1">
    <source>
        <dbReference type="Pfam" id="PF14529"/>
    </source>
</evidence>
<name>A0A1B0DHH3_PHLPP</name>
<dbReference type="EnsemblMetazoa" id="PPAI007607-RA">
    <property type="protein sequence ID" value="PPAI007607-PA"/>
    <property type="gene ID" value="PPAI007607"/>
</dbReference>
<dbReference type="EMBL" id="AJVK01034046">
    <property type="status" value="NOT_ANNOTATED_CDS"/>
    <property type="molecule type" value="Genomic_DNA"/>
</dbReference>
<proteinExistence type="predicted"/>
<evidence type="ECO:0000313" key="2">
    <source>
        <dbReference type="EnsemblMetazoa" id="PPAI007607-PA"/>
    </source>
</evidence>
<protein>
    <recommendedName>
        <fullName evidence="1">Endonuclease/exonuclease/phosphatase domain-containing protein</fullName>
    </recommendedName>
</protein>
<keyword evidence="3" id="KW-1185">Reference proteome</keyword>
<dbReference type="AlphaFoldDB" id="A0A1B0DHH3"/>
<dbReference type="PANTHER" id="PTHR33273">
    <property type="entry name" value="DOMAIN-CONTAINING PROTEIN, PUTATIVE-RELATED"/>
    <property type="match status" value="1"/>
</dbReference>
<dbReference type="InterPro" id="IPR005135">
    <property type="entry name" value="Endo/exonuclease/phosphatase"/>
</dbReference>
<dbReference type="VEuPathDB" id="VectorBase:PPAI007607"/>
<accession>A0A1B0DHH3</accession>
<reference evidence="2" key="1">
    <citation type="submission" date="2022-08" db="UniProtKB">
        <authorList>
            <consortium name="EnsemblMetazoa"/>
        </authorList>
    </citation>
    <scope>IDENTIFICATION</scope>
    <source>
        <strain evidence="2">Israel</strain>
    </source>
</reference>
<dbReference type="Pfam" id="PF14529">
    <property type="entry name" value="Exo_endo_phos_2"/>
    <property type="match status" value="1"/>
</dbReference>
<dbReference type="GO" id="GO:0003824">
    <property type="term" value="F:catalytic activity"/>
    <property type="evidence" value="ECO:0007669"/>
    <property type="project" value="InterPro"/>
</dbReference>
<dbReference type="SUPFAM" id="SSF56219">
    <property type="entry name" value="DNase I-like"/>
    <property type="match status" value="1"/>
</dbReference>
<organism evidence="2 3">
    <name type="scientific">Phlebotomus papatasi</name>
    <name type="common">Sandfly</name>
    <dbReference type="NCBI Taxonomy" id="29031"/>
    <lineage>
        <taxon>Eukaryota</taxon>
        <taxon>Metazoa</taxon>
        <taxon>Ecdysozoa</taxon>
        <taxon>Arthropoda</taxon>
        <taxon>Hexapoda</taxon>
        <taxon>Insecta</taxon>
        <taxon>Pterygota</taxon>
        <taxon>Neoptera</taxon>
        <taxon>Endopterygota</taxon>
        <taxon>Diptera</taxon>
        <taxon>Nematocera</taxon>
        <taxon>Psychodoidea</taxon>
        <taxon>Psychodidae</taxon>
        <taxon>Phlebotomus</taxon>
        <taxon>Phlebotomus</taxon>
    </lineage>
</organism>
<feature type="domain" description="Endonuclease/exonuclease/phosphatase" evidence="1">
    <location>
        <begin position="6"/>
        <end position="93"/>
    </location>
</feature>